<evidence type="ECO:0000256" key="3">
    <source>
        <dbReference type="SAM" id="Coils"/>
    </source>
</evidence>
<feature type="coiled-coil region" evidence="3">
    <location>
        <begin position="110"/>
        <end position="144"/>
    </location>
</feature>
<evidence type="ECO:0000313" key="6">
    <source>
        <dbReference type="Ensembl" id="ENSPMGP00000018980.1"/>
    </source>
</evidence>
<dbReference type="Gene3D" id="1.20.5.170">
    <property type="match status" value="1"/>
</dbReference>
<keyword evidence="7" id="KW-1185">Reference proteome</keyword>
<dbReference type="Proteomes" id="UP000261520">
    <property type="component" value="Unplaced"/>
</dbReference>
<dbReference type="PANTHER" id="PTHR14516:SF9">
    <property type="entry name" value="INTERMEDIATE FILAMENT FAMILY ORPHAN 1"/>
    <property type="match status" value="1"/>
</dbReference>
<reference evidence="6" key="1">
    <citation type="submission" date="2025-08" db="UniProtKB">
        <authorList>
            <consortium name="Ensembl"/>
        </authorList>
    </citation>
    <scope>IDENTIFICATION</scope>
</reference>
<dbReference type="PROSITE" id="PS51842">
    <property type="entry name" value="IF_ROD_2"/>
    <property type="match status" value="1"/>
</dbReference>
<keyword evidence="1" id="KW-0403">Intermediate filament</keyword>
<organism evidence="6 7">
    <name type="scientific">Periophthalmus magnuspinnatus</name>
    <dbReference type="NCBI Taxonomy" id="409849"/>
    <lineage>
        <taxon>Eukaryota</taxon>
        <taxon>Metazoa</taxon>
        <taxon>Chordata</taxon>
        <taxon>Craniata</taxon>
        <taxon>Vertebrata</taxon>
        <taxon>Euteleostomi</taxon>
        <taxon>Actinopterygii</taxon>
        <taxon>Neopterygii</taxon>
        <taxon>Teleostei</taxon>
        <taxon>Neoteleostei</taxon>
        <taxon>Acanthomorphata</taxon>
        <taxon>Gobiaria</taxon>
        <taxon>Gobiiformes</taxon>
        <taxon>Gobioidei</taxon>
        <taxon>Gobiidae</taxon>
        <taxon>Oxudercinae</taxon>
        <taxon>Periophthalmus</taxon>
    </lineage>
</organism>
<proteinExistence type="predicted"/>
<evidence type="ECO:0000313" key="7">
    <source>
        <dbReference type="Proteomes" id="UP000261520"/>
    </source>
</evidence>
<dbReference type="SUPFAM" id="SSF64593">
    <property type="entry name" value="Intermediate filament protein, coiled coil region"/>
    <property type="match status" value="1"/>
</dbReference>
<dbReference type="PANTHER" id="PTHR14516">
    <property type="entry name" value="1-PYRROLINE-5-CARBOXYLATE DEHYDROGENASE FAMILY MEMBER"/>
    <property type="match status" value="1"/>
</dbReference>
<evidence type="ECO:0000259" key="5">
    <source>
        <dbReference type="PROSITE" id="PS51842"/>
    </source>
</evidence>
<accession>A0A3B4AQK5</accession>
<feature type="domain" description="IF rod" evidence="5">
    <location>
        <begin position="99"/>
        <end position="575"/>
    </location>
</feature>
<sequence length="582" mass="65616">MPDFEHFRFSYSNMNPILGESNFFTPPPPLHHHSLPGPPDSSPDPSYFLGDSSSFAPEYLSGLDLNSLPPSGLAYLHFNNPLHRAPPAATALRNDLGSNISVLKTLNLRFRCFLAKVHELERRNKQLEKQLQQALDNNKIENMQKLLTKDMGVQTGFISPIQTRPGYIPLQNANNPAYLPGGILSPTLNPPPLLESNRYLSTDSNLNITSPLQSPGSNMNEKCPLPPPPRFLPGTMWSFNHSRRFSTGISGSGLGFGSGLPWACPDGVGVQIDTITPEIRALYNVLAKVKRERDEYKKRWEEEYTARMDLQDKVAELDDLQESEVVQDKLSLTVKHLKAELVLFKGLVSNNLSDLDSKIQEKAMKVDMDICRRIDITAKLCDVAQQRNSEDMSSMFQVSTPPSTLTRRTRKLSGQSVKTGSDGDEVSSLSESEGGGAKDEESSTSANQINEQVHRMLNQLRECDFEDDCDSLAWEETEETLLLWEDFPGYSLADTQAEQSEESIEKVINDTESLFQSREKEYQETIDQIELELATAKSDMNRHLHEYMEMCSMKRGLDVQMETCRRLITQTGNRSNILYFYF</sequence>
<dbReference type="STRING" id="409849.ENSPMGP00000018980"/>
<evidence type="ECO:0000256" key="2">
    <source>
        <dbReference type="ARBA" id="ARBA00023054"/>
    </source>
</evidence>
<feature type="region of interest" description="Disordered" evidence="4">
    <location>
        <begin position="391"/>
        <end position="446"/>
    </location>
</feature>
<dbReference type="Ensembl" id="ENSPMGT00000020240.1">
    <property type="protein sequence ID" value="ENSPMGP00000018980.1"/>
    <property type="gene ID" value="ENSPMGG00000015429.1"/>
</dbReference>
<feature type="coiled-coil region" evidence="3">
    <location>
        <begin position="519"/>
        <end position="546"/>
    </location>
</feature>
<reference evidence="6" key="2">
    <citation type="submission" date="2025-09" db="UniProtKB">
        <authorList>
            <consortium name="Ensembl"/>
        </authorList>
    </citation>
    <scope>IDENTIFICATION</scope>
</reference>
<evidence type="ECO:0000256" key="4">
    <source>
        <dbReference type="SAM" id="MobiDB-lite"/>
    </source>
</evidence>
<name>A0A3B4AQK5_9GOBI</name>
<protein>
    <recommendedName>
        <fullName evidence="5">IF rod domain-containing protein</fullName>
    </recommendedName>
</protein>
<evidence type="ECO:0000256" key="1">
    <source>
        <dbReference type="ARBA" id="ARBA00022754"/>
    </source>
</evidence>
<dbReference type="GO" id="GO:0005882">
    <property type="term" value="C:intermediate filament"/>
    <property type="evidence" value="ECO:0007669"/>
    <property type="project" value="UniProtKB-KW"/>
</dbReference>
<keyword evidence="2 3" id="KW-0175">Coiled coil</keyword>
<dbReference type="InterPro" id="IPR039008">
    <property type="entry name" value="IF_rod_dom"/>
</dbReference>
<dbReference type="AlphaFoldDB" id="A0A3B4AQK5"/>
<dbReference type="SMART" id="SM01391">
    <property type="entry name" value="Filament"/>
    <property type="match status" value="1"/>
</dbReference>
<feature type="region of interest" description="Disordered" evidence="4">
    <location>
        <begin position="28"/>
        <end position="47"/>
    </location>
</feature>